<dbReference type="PROSITE" id="PS50096">
    <property type="entry name" value="IQ"/>
    <property type="match status" value="2"/>
</dbReference>
<dbReference type="SMART" id="SM00015">
    <property type="entry name" value="IQ"/>
    <property type="match status" value="3"/>
</dbReference>
<evidence type="ECO:0000313" key="4">
    <source>
        <dbReference type="WBParaSite" id="ECPE_0001046801-mRNA-1"/>
    </source>
</evidence>
<dbReference type="InterPro" id="IPR008936">
    <property type="entry name" value="Rho_GTPase_activation_prot"/>
</dbReference>
<dbReference type="PANTHER" id="PTHR14149">
    <property type="entry name" value="RAS GTPASE-ACTIVATING PROTEIN WITH IQ MOTIF"/>
    <property type="match status" value="1"/>
</dbReference>
<evidence type="ECO:0000313" key="3">
    <source>
        <dbReference type="Proteomes" id="UP000272942"/>
    </source>
</evidence>
<gene>
    <name evidence="2" type="ORF">ECPE_LOCUS10436</name>
</gene>
<dbReference type="InterPro" id="IPR000048">
    <property type="entry name" value="IQ_motif_EF-hand-BS"/>
</dbReference>
<feature type="region of interest" description="Disordered" evidence="1">
    <location>
        <begin position="1138"/>
        <end position="1157"/>
    </location>
</feature>
<dbReference type="GO" id="GO:0005938">
    <property type="term" value="C:cell cortex"/>
    <property type="evidence" value="ECO:0007669"/>
    <property type="project" value="TreeGrafter"/>
</dbReference>
<accession>A0A183AU01</accession>
<evidence type="ECO:0000256" key="1">
    <source>
        <dbReference type="SAM" id="MobiDB-lite"/>
    </source>
</evidence>
<reference evidence="2 3" key="2">
    <citation type="submission" date="2018-11" db="EMBL/GenBank/DDBJ databases">
        <authorList>
            <consortium name="Pathogen Informatics"/>
        </authorList>
    </citation>
    <scope>NUCLEOTIDE SEQUENCE [LARGE SCALE GENOMIC DNA]</scope>
    <source>
        <strain evidence="2 3">Egypt</strain>
    </source>
</reference>
<protein>
    <submittedName>
        <fullName evidence="4">AAA domain-containing protein</fullName>
    </submittedName>
</protein>
<reference evidence="4" key="1">
    <citation type="submission" date="2016-06" db="UniProtKB">
        <authorList>
            <consortium name="WormBaseParasite"/>
        </authorList>
    </citation>
    <scope>IDENTIFICATION</scope>
</reference>
<dbReference type="Pfam" id="PF00612">
    <property type="entry name" value="IQ"/>
    <property type="match status" value="1"/>
</dbReference>
<dbReference type="Gene3D" id="1.10.506.10">
    <property type="entry name" value="GTPase Activation - p120gap, domain 1"/>
    <property type="match status" value="1"/>
</dbReference>
<dbReference type="InterPro" id="IPR027417">
    <property type="entry name" value="P-loop_NTPase"/>
</dbReference>
<dbReference type="Proteomes" id="UP000272942">
    <property type="component" value="Unassembled WGS sequence"/>
</dbReference>
<dbReference type="SUPFAM" id="SSF52540">
    <property type="entry name" value="P-loop containing nucleoside triphosphate hydrolases"/>
    <property type="match status" value="1"/>
</dbReference>
<organism evidence="4">
    <name type="scientific">Echinostoma caproni</name>
    <dbReference type="NCBI Taxonomy" id="27848"/>
    <lineage>
        <taxon>Eukaryota</taxon>
        <taxon>Metazoa</taxon>
        <taxon>Spiralia</taxon>
        <taxon>Lophotrochozoa</taxon>
        <taxon>Platyhelminthes</taxon>
        <taxon>Trematoda</taxon>
        <taxon>Digenea</taxon>
        <taxon>Plagiorchiida</taxon>
        <taxon>Echinostomata</taxon>
        <taxon>Echinostomatoidea</taxon>
        <taxon>Echinostomatidae</taxon>
        <taxon>Echinostoma</taxon>
    </lineage>
</organism>
<proteinExistence type="predicted"/>
<dbReference type="WBParaSite" id="ECPE_0001046801-mRNA-1">
    <property type="protein sequence ID" value="ECPE_0001046801-mRNA-1"/>
    <property type="gene ID" value="ECPE_0001046801"/>
</dbReference>
<feature type="compositionally biased region" description="Polar residues" evidence="1">
    <location>
        <begin position="1145"/>
        <end position="1155"/>
    </location>
</feature>
<keyword evidence="3" id="KW-1185">Reference proteome</keyword>
<dbReference type="EMBL" id="UZAN01049067">
    <property type="protein sequence ID" value="VDP87039.1"/>
    <property type="molecule type" value="Genomic_DNA"/>
</dbReference>
<dbReference type="CDD" id="cd23767">
    <property type="entry name" value="IQCD"/>
    <property type="match status" value="1"/>
</dbReference>
<sequence length="1289" mass="146902">MQSSTARAIFDELNRLIESVRNNDTSALRGLLDQYIPLAISEHQQLPDGNECLRIFQQNLIHLEQLRTCVAPHSGEQNTEQFFLQFILPFVGIVKQIPKQQQQQQQQQLQHNHKDPPEQKQIQNETDFLSRSVRAVNDALSQNDPNNTLTVLRPFLREHTLKALHVHRIQGSLGLIAGLYHVELVAAKTDKGSDLTQEELIAASDVLSCVVRLNEAIDRHDPQAVYFALIASDAYWDDVHMESDIREQDKWARFYFQRLCRVRDQKSISGRLPILTHAEIQAVISQYRNARLSSHETGRIRGTSSCGSCSPLCDTPEKSSVDRCMDRLLSSLTHNIPLLTFESLRAMQRSGLLADCSLTPAAADLYHSFIQFYLHHCQNQVVCSQQTFGVSKPNSLSIDHVCEAVDRTRRLENRMRELGLLLTELNQAVELKNPVEISRCLRNSLIYTDLGSTNIQWMNGHANPAYNEAYESALIQLRANRIARFQCSGNRTSTQSTEQPRLSLTAAYLETLCSFVLDCGWLWTHIPAVSSHEAQASGTIEDQILTRFRVPYFYNIYTRDIIRWPIHTSVCPAQTCVWTDNLSQLRWPTGIRDVPCLDPAVLNREDCLLVVSRVNKLMELQNSIQMDPVPVLPVLNWSELCQATATLVEAHLPPEQYMVRKHHHQQQLACLVRCIVRIQSYWRGYCARKQFRNRLEFYDSPTVQKAVVCLQKHWRRRSVQQRLAQLRLDQRKRIFDLIRLQSLWRGTRARLFLRRLYSLARYTTDTAQNYAPIEIMRVPKRTPLVRKTAPIFRTLLWSSSSEPEREIKSSNDLTETRKKTPVRLIVRSPSTHNFTPPGTCQSDIWAVDCVAQYVHCLDGCAAKAAYRQELEGFSLGKKILTIINRLDEVQKELTSSDKLIKLLIQIRLNGRTVSTRSDPSSQQPVPEFNGELEFQTTGCHNASDLSTVPSPLIRLYGQVCYLCYTQPEYVANLVCAIPNAMLWKFSVIPQTSGFCHFRPNMYGLSIERLVFGLFRYASTTADELRLMHVLIRCVHKEIYQLYASGDTHRWFAEHEPWPFVFRLAVSMARLKTNQQHTHKSSAGRNQSGHSLSVNGAATIVPGGAKGEGHGGSAGTEFQTHVTRLRMLLVDVVEQIKRTDRERSNGSEPARSNWSNKRAGVMSPWLSRTKSALAVHIPSDSTWKSKSQSPGLLSTESAPILETATPLIGKSESALQHMIEAAAKFFHGIFVQPGLAALPECLVQIMRELYLALRHMFPDHPEKIHLKLRFCLVYIRFVLIRDSLHNQAND</sequence>
<evidence type="ECO:0000313" key="2">
    <source>
        <dbReference type="EMBL" id="VDP87039.1"/>
    </source>
</evidence>
<name>A0A183AU01_9TREM</name>
<dbReference type="GO" id="GO:0005096">
    <property type="term" value="F:GTPase activator activity"/>
    <property type="evidence" value="ECO:0007669"/>
    <property type="project" value="TreeGrafter"/>
</dbReference>
<dbReference type="OrthoDB" id="775356at2759"/>